<gene>
    <name evidence="2" type="ORF">GCM10023320_04870</name>
</gene>
<evidence type="ECO:0000313" key="2">
    <source>
        <dbReference type="EMBL" id="GAA5111679.1"/>
    </source>
</evidence>
<sequence>MIATVLPVVALLGVVGSGLMAGVFFAFSTSVMPALRRLRPAAGAEAMQQVNRVIQNPLFLLVFMGTGVLSLLLVIGAPISGSPGTAWVVIGGLLYLVGSIGLTFVVNVPMNNRLDAANPLTDKGAATWADYLSRWTAWNHARALACVAATAALAVGLPGVR</sequence>
<dbReference type="InterPro" id="IPR013901">
    <property type="entry name" value="Anthrone_oxy"/>
</dbReference>
<comment type="caution">
    <text evidence="2">The sequence shown here is derived from an EMBL/GenBank/DDBJ whole genome shotgun (WGS) entry which is preliminary data.</text>
</comment>
<dbReference type="RefSeq" id="WP_345602915.1">
    <property type="nucleotide sequence ID" value="NZ_BAABJO010000002.1"/>
</dbReference>
<keyword evidence="1" id="KW-0812">Transmembrane</keyword>
<feature type="transmembrane region" description="Helical" evidence="1">
    <location>
        <begin position="6"/>
        <end position="27"/>
    </location>
</feature>
<keyword evidence="1" id="KW-0472">Membrane</keyword>
<reference evidence="3" key="1">
    <citation type="journal article" date="2019" name="Int. J. Syst. Evol. Microbiol.">
        <title>The Global Catalogue of Microorganisms (GCM) 10K type strain sequencing project: providing services to taxonomists for standard genome sequencing and annotation.</title>
        <authorList>
            <consortium name="The Broad Institute Genomics Platform"/>
            <consortium name="The Broad Institute Genome Sequencing Center for Infectious Disease"/>
            <person name="Wu L."/>
            <person name="Ma J."/>
        </authorList>
    </citation>
    <scope>NUCLEOTIDE SEQUENCE [LARGE SCALE GENOMIC DNA]</scope>
    <source>
        <strain evidence="3">JCM 18302</strain>
    </source>
</reference>
<evidence type="ECO:0000256" key="1">
    <source>
        <dbReference type="SAM" id="Phobius"/>
    </source>
</evidence>
<keyword evidence="3" id="KW-1185">Reference proteome</keyword>
<accession>A0ABP9N8Q3</accession>
<evidence type="ECO:0000313" key="3">
    <source>
        <dbReference type="Proteomes" id="UP001500804"/>
    </source>
</evidence>
<name>A0ABP9N8Q3_9PSEU</name>
<feature type="transmembrane region" description="Helical" evidence="1">
    <location>
        <begin position="85"/>
        <end position="106"/>
    </location>
</feature>
<organism evidence="2 3">
    <name type="scientific">Pseudonocardia adelaidensis</name>
    <dbReference type="NCBI Taxonomy" id="648754"/>
    <lineage>
        <taxon>Bacteria</taxon>
        <taxon>Bacillati</taxon>
        <taxon>Actinomycetota</taxon>
        <taxon>Actinomycetes</taxon>
        <taxon>Pseudonocardiales</taxon>
        <taxon>Pseudonocardiaceae</taxon>
        <taxon>Pseudonocardia</taxon>
    </lineage>
</organism>
<dbReference type="Proteomes" id="UP001500804">
    <property type="component" value="Unassembled WGS sequence"/>
</dbReference>
<keyword evidence="1" id="KW-1133">Transmembrane helix</keyword>
<proteinExistence type="predicted"/>
<protein>
    <submittedName>
        <fullName evidence="2">DUF1772 domain-containing protein</fullName>
    </submittedName>
</protein>
<dbReference type="Pfam" id="PF08592">
    <property type="entry name" value="Anthrone_oxy"/>
    <property type="match status" value="1"/>
</dbReference>
<feature type="transmembrane region" description="Helical" evidence="1">
    <location>
        <begin position="58"/>
        <end position="79"/>
    </location>
</feature>
<dbReference type="EMBL" id="BAABJO010000002">
    <property type="protein sequence ID" value="GAA5111679.1"/>
    <property type="molecule type" value="Genomic_DNA"/>
</dbReference>